<dbReference type="PANTHER" id="PTHR24289:SF1">
    <property type="entry name" value="STEROID 17-ALPHA-HYDROXYLASE_17,20 LYASE"/>
    <property type="match status" value="1"/>
</dbReference>
<gene>
    <name evidence="8" type="ORF">PEVE_00031923</name>
</gene>
<dbReference type="Proteomes" id="UP001159427">
    <property type="component" value="Unassembled WGS sequence"/>
</dbReference>
<evidence type="ECO:0000256" key="2">
    <source>
        <dbReference type="ARBA" id="ARBA00022617"/>
    </source>
</evidence>
<proteinExistence type="inferred from homology"/>
<keyword evidence="5 7" id="KW-0408">Iron</keyword>
<accession>A0ABN8MD36</accession>
<dbReference type="PROSITE" id="PS00086">
    <property type="entry name" value="CYTOCHROME_P450"/>
    <property type="match status" value="1"/>
</dbReference>
<evidence type="ECO:0000256" key="5">
    <source>
        <dbReference type="ARBA" id="ARBA00023004"/>
    </source>
</evidence>
<dbReference type="InterPro" id="IPR001128">
    <property type="entry name" value="Cyt_P450"/>
</dbReference>
<dbReference type="InterPro" id="IPR017972">
    <property type="entry name" value="Cyt_P450_CS"/>
</dbReference>
<evidence type="ECO:0000256" key="1">
    <source>
        <dbReference type="ARBA" id="ARBA00010617"/>
    </source>
</evidence>
<protein>
    <recommendedName>
        <fullName evidence="10">Cytochrome P450</fullName>
    </recommendedName>
</protein>
<sequence length="162" mass="18659">ARGPITTSTEILWSLFYAIKYPDTQARLHRELDNVVGAERLPELSDRPNLPYLDPFLTEMVRIVSETPLTIPHSTTRDTTVAGFFILRNVTVFVNLWAIHHAIEYWVEPFTFRPERFLNEVRQRRVDGMLPFSAGIRTCPGEKFGKKSSFLICSTIVSQVYI</sequence>
<keyword evidence="9" id="KW-1185">Reference proteome</keyword>
<evidence type="ECO:0008006" key="10">
    <source>
        <dbReference type="Google" id="ProtNLM"/>
    </source>
</evidence>
<keyword evidence="6 7" id="KW-0503">Monooxygenase</keyword>
<comment type="caution">
    <text evidence="8">The sequence shown here is derived from an EMBL/GenBank/DDBJ whole genome shotgun (WGS) entry which is preliminary data.</text>
</comment>
<evidence type="ECO:0000256" key="4">
    <source>
        <dbReference type="ARBA" id="ARBA00023002"/>
    </source>
</evidence>
<dbReference type="InterPro" id="IPR002401">
    <property type="entry name" value="Cyt_P450_E_grp-I"/>
</dbReference>
<evidence type="ECO:0000313" key="8">
    <source>
        <dbReference type="EMBL" id="CAH3027573.1"/>
    </source>
</evidence>
<feature type="non-terminal residue" evidence="8">
    <location>
        <position position="1"/>
    </location>
</feature>
<name>A0ABN8MD36_9CNID</name>
<dbReference type="PRINTS" id="PR00463">
    <property type="entry name" value="EP450I"/>
</dbReference>
<keyword evidence="4 7" id="KW-0560">Oxidoreductase</keyword>
<evidence type="ECO:0000313" key="9">
    <source>
        <dbReference type="Proteomes" id="UP001159427"/>
    </source>
</evidence>
<dbReference type="PRINTS" id="PR00385">
    <property type="entry name" value="P450"/>
</dbReference>
<evidence type="ECO:0000256" key="3">
    <source>
        <dbReference type="ARBA" id="ARBA00022723"/>
    </source>
</evidence>
<organism evidence="8 9">
    <name type="scientific">Porites evermanni</name>
    <dbReference type="NCBI Taxonomy" id="104178"/>
    <lineage>
        <taxon>Eukaryota</taxon>
        <taxon>Metazoa</taxon>
        <taxon>Cnidaria</taxon>
        <taxon>Anthozoa</taxon>
        <taxon>Hexacorallia</taxon>
        <taxon>Scleractinia</taxon>
        <taxon>Fungiina</taxon>
        <taxon>Poritidae</taxon>
        <taxon>Porites</taxon>
    </lineage>
</organism>
<evidence type="ECO:0000256" key="6">
    <source>
        <dbReference type="ARBA" id="ARBA00023033"/>
    </source>
</evidence>
<dbReference type="SUPFAM" id="SSF48264">
    <property type="entry name" value="Cytochrome P450"/>
    <property type="match status" value="1"/>
</dbReference>
<dbReference type="Pfam" id="PF00067">
    <property type="entry name" value="p450"/>
    <property type="match status" value="1"/>
</dbReference>
<dbReference type="InterPro" id="IPR036396">
    <property type="entry name" value="Cyt_P450_sf"/>
</dbReference>
<dbReference type="EMBL" id="CALNXI010000460">
    <property type="protein sequence ID" value="CAH3027573.1"/>
    <property type="molecule type" value="Genomic_DNA"/>
</dbReference>
<dbReference type="Gene3D" id="1.10.630.10">
    <property type="entry name" value="Cytochrome P450"/>
    <property type="match status" value="1"/>
</dbReference>
<reference evidence="8 9" key="1">
    <citation type="submission" date="2022-05" db="EMBL/GenBank/DDBJ databases">
        <authorList>
            <consortium name="Genoscope - CEA"/>
            <person name="William W."/>
        </authorList>
    </citation>
    <scope>NUCLEOTIDE SEQUENCE [LARGE SCALE GENOMIC DNA]</scope>
</reference>
<dbReference type="PANTHER" id="PTHR24289">
    <property type="entry name" value="STEROID 17-ALPHA-HYDROXYLASE/17,20 LYASE"/>
    <property type="match status" value="1"/>
</dbReference>
<keyword evidence="3 7" id="KW-0479">Metal-binding</keyword>
<keyword evidence="2 7" id="KW-0349">Heme</keyword>
<comment type="similarity">
    <text evidence="1 7">Belongs to the cytochrome P450 family.</text>
</comment>
<evidence type="ECO:0000256" key="7">
    <source>
        <dbReference type="RuleBase" id="RU000461"/>
    </source>
</evidence>